<dbReference type="RefSeq" id="WP_155601376.1">
    <property type="nucleotide sequence ID" value="NZ_RCNR01000094.1"/>
</dbReference>
<keyword evidence="6" id="KW-1185">Reference proteome</keyword>
<evidence type="ECO:0000259" key="4">
    <source>
        <dbReference type="PROSITE" id="PS50932"/>
    </source>
</evidence>
<evidence type="ECO:0000313" key="5">
    <source>
        <dbReference type="EMBL" id="MUH38333.1"/>
    </source>
</evidence>
<reference evidence="5 6" key="1">
    <citation type="journal article" date="2019" name="Mar. Drugs">
        <title>Comparative Genomics and CAZyme Genome Repertoires of Marine Zobellia amurskyensis KMM 3526(T) and Zobellia laminariae KMM 3676(T).</title>
        <authorList>
            <person name="Chernysheva N."/>
            <person name="Bystritskaya E."/>
            <person name="Stenkova A."/>
            <person name="Golovkin I."/>
            <person name="Nedashkovskaya O."/>
            <person name="Isaeva M."/>
        </authorList>
    </citation>
    <scope>NUCLEOTIDE SEQUENCE [LARGE SCALE GENOMIC DNA]</scope>
    <source>
        <strain evidence="5 6">KMM 3526</strain>
    </source>
</reference>
<keyword evidence="2" id="KW-0238">DNA-binding</keyword>
<protein>
    <submittedName>
        <fullName evidence="5">LacI family transcriptional regulator</fullName>
    </submittedName>
</protein>
<name>A0A7X2ZXQ3_9FLAO</name>
<dbReference type="SUPFAM" id="SSF47413">
    <property type="entry name" value="lambda repressor-like DNA-binding domains"/>
    <property type="match status" value="1"/>
</dbReference>
<dbReference type="AlphaFoldDB" id="A0A7X2ZXQ3"/>
<organism evidence="5 6">
    <name type="scientific">Zobellia amurskyensis</name>
    <dbReference type="NCBI Taxonomy" id="248905"/>
    <lineage>
        <taxon>Bacteria</taxon>
        <taxon>Pseudomonadati</taxon>
        <taxon>Bacteroidota</taxon>
        <taxon>Flavobacteriia</taxon>
        <taxon>Flavobacteriales</taxon>
        <taxon>Flavobacteriaceae</taxon>
        <taxon>Zobellia</taxon>
    </lineage>
</organism>
<dbReference type="PROSITE" id="PS50932">
    <property type="entry name" value="HTH_LACI_2"/>
    <property type="match status" value="1"/>
</dbReference>
<accession>A0A7X2ZXQ3</accession>
<keyword evidence="3" id="KW-0804">Transcription</keyword>
<dbReference type="Proteomes" id="UP000540519">
    <property type="component" value="Unassembled WGS sequence"/>
</dbReference>
<dbReference type="InterPro" id="IPR010982">
    <property type="entry name" value="Lambda_DNA-bd_dom_sf"/>
</dbReference>
<dbReference type="GO" id="GO:0003700">
    <property type="term" value="F:DNA-binding transcription factor activity"/>
    <property type="evidence" value="ECO:0007669"/>
    <property type="project" value="TreeGrafter"/>
</dbReference>
<proteinExistence type="predicted"/>
<sequence>MDKKQTTLKDIAAKLNVSISTVSRALQGNTRISAQTREKVLELAQEYNYFQ</sequence>
<dbReference type="Gene3D" id="1.10.260.40">
    <property type="entry name" value="lambda repressor-like DNA-binding domains"/>
    <property type="match status" value="1"/>
</dbReference>
<dbReference type="CDD" id="cd01392">
    <property type="entry name" value="HTH_LacI"/>
    <property type="match status" value="1"/>
</dbReference>
<dbReference type="InterPro" id="IPR000843">
    <property type="entry name" value="HTH_LacI"/>
</dbReference>
<dbReference type="OrthoDB" id="9803256at2"/>
<dbReference type="Pfam" id="PF00356">
    <property type="entry name" value="LacI"/>
    <property type="match status" value="1"/>
</dbReference>
<evidence type="ECO:0000256" key="1">
    <source>
        <dbReference type="ARBA" id="ARBA00023015"/>
    </source>
</evidence>
<dbReference type="PANTHER" id="PTHR30146:SF148">
    <property type="entry name" value="HTH-TYPE TRANSCRIPTIONAL REPRESSOR PURR-RELATED"/>
    <property type="match status" value="1"/>
</dbReference>
<dbReference type="GO" id="GO:0000976">
    <property type="term" value="F:transcription cis-regulatory region binding"/>
    <property type="evidence" value="ECO:0007669"/>
    <property type="project" value="TreeGrafter"/>
</dbReference>
<feature type="domain" description="HTH lacI-type" evidence="4">
    <location>
        <begin position="6"/>
        <end position="51"/>
    </location>
</feature>
<evidence type="ECO:0000256" key="2">
    <source>
        <dbReference type="ARBA" id="ARBA00023125"/>
    </source>
</evidence>
<evidence type="ECO:0000313" key="6">
    <source>
        <dbReference type="Proteomes" id="UP000540519"/>
    </source>
</evidence>
<evidence type="ECO:0000256" key="3">
    <source>
        <dbReference type="ARBA" id="ARBA00023163"/>
    </source>
</evidence>
<keyword evidence="1" id="KW-0805">Transcription regulation</keyword>
<dbReference type="PANTHER" id="PTHR30146">
    <property type="entry name" value="LACI-RELATED TRANSCRIPTIONAL REPRESSOR"/>
    <property type="match status" value="1"/>
</dbReference>
<feature type="non-terminal residue" evidence="5">
    <location>
        <position position="51"/>
    </location>
</feature>
<dbReference type="SMART" id="SM00354">
    <property type="entry name" value="HTH_LACI"/>
    <property type="match status" value="1"/>
</dbReference>
<comment type="caution">
    <text evidence="5">The sequence shown here is derived from an EMBL/GenBank/DDBJ whole genome shotgun (WGS) entry which is preliminary data.</text>
</comment>
<gene>
    <name evidence="5" type="ORF">D9O36_21015</name>
</gene>
<dbReference type="EMBL" id="RCNR01000094">
    <property type="protein sequence ID" value="MUH38333.1"/>
    <property type="molecule type" value="Genomic_DNA"/>
</dbReference>